<dbReference type="PANTHER" id="PTHR44169:SF6">
    <property type="entry name" value="NADPH-DEPENDENT 1-ACYLDIHYDROXYACETONE PHOSPHATE REDUCTASE"/>
    <property type="match status" value="1"/>
</dbReference>
<dbReference type="SMART" id="SM00822">
    <property type="entry name" value="PKS_KR"/>
    <property type="match status" value="1"/>
</dbReference>
<comment type="similarity">
    <text evidence="1 3">Belongs to the short-chain dehydrogenases/reductases (SDR) family.</text>
</comment>
<accession>A0A919UEN8</accession>
<proteinExistence type="inferred from homology"/>
<dbReference type="PROSITE" id="PS00061">
    <property type="entry name" value="ADH_SHORT"/>
    <property type="match status" value="1"/>
</dbReference>
<dbReference type="InterPro" id="IPR036291">
    <property type="entry name" value="NAD(P)-bd_dom_sf"/>
</dbReference>
<dbReference type="RefSeq" id="WP_203850948.1">
    <property type="nucleotide sequence ID" value="NZ_BAAAVW010000008.1"/>
</dbReference>
<dbReference type="PRINTS" id="PR00080">
    <property type="entry name" value="SDRFAMILY"/>
</dbReference>
<dbReference type="Pfam" id="PF00106">
    <property type="entry name" value="adh_short"/>
    <property type="match status" value="1"/>
</dbReference>
<evidence type="ECO:0000256" key="2">
    <source>
        <dbReference type="ARBA" id="ARBA00023002"/>
    </source>
</evidence>
<dbReference type="EMBL" id="BONQ01000114">
    <property type="protein sequence ID" value="GIG49256.1"/>
    <property type="molecule type" value="Genomic_DNA"/>
</dbReference>
<dbReference type="InterPro" id="IPR057326">
    <property type="entry name" value="KR_dom"/>
</dbReference>
<dbReference type="SUPFAM" id="SSF51735">
    <property type="entry name" value="NAD(P)-binding Rossmann-fold domains"/>
    <property type="match status" value="1"/>
</dbReference>
<evidence type="ECO:0000313" key="5">
    <source>
        <dbReference type="EMBL" id="GIG49256.1"/>
    </source>
</evidence>
<dbReference type="GO" id="GO:0016491">
    <property type="term" value="F:oxidoreductase activity"/>
    <property type="evidence" value="ECO:0007669"/>
    <property type="project" value="UniProtKB-KW"/>
</dbReference>
<evidence type="ECO:0000256" key="1">
    <source>
        <dbReference type="ARBA" id="ARBA00006484"/>
    </source>
</evidence>
<gene>
    <name evidence="5" type="ORF">Dsi01nite_072970</name>
</gene>
<dbReference type="PANTHER" id="PTHR44169">
    <property type="entry name" value="NADPH-DEPENDENT 1-ACYLDIHYDROXYACETONE PHOSPHATE REDUCTASE"/>
    <property type="match status" value="1"/>
</dbReference>
<sequence>MNLTGNTVLITGGGSGIGRGLAEELHRRGNTVIVAGRRLEALEQVAAANPGMRCVRLDVSDPASIAAAVPRLIAEHPSLNVVVNNAGIMFGDDPAEPIDDAQLTAIVATNLLGPIRLNSAFITHLRALPSATIINVSSMLGYAPLASSTLYSATKAALHSYTLALRYRLRDTGVAVLEIAPPYTQTALMDVNLTDPRAMPLEEYLAETMAVLATDEVEVLVQRAALRRDVQRPDEVGVTQRFNDLMGG</sequence>
<dbReference type="InterPro" id="IPR020904">
    <property type="entry name" value="Sc_DH/Rdtase_CS"/>
</dbReference>
<dbReference type="Gene3D" id="3.40.50.720">
    <property type="entry name" value="NAD(P)-binding Rossmann-like Domain"/>
    <property type="match status" value="1"/>
</dbReference>
<evidence type="ECO:0000313" key="6">
    <source>
        <dbReference type="Proteomes" id="UP000660611"/>
    </source>
</evidence>
<dbReference type="InterPro" id="IPR002347">
    <property type="entry name" value="SDR_fam"/>
</dbReference>
<protein>
    <submittedName>
        <fullName evidence="5">Oxidoreductase</fullName>
    </submittedName>
</protein>
<name>A0A919UEN8_9ACTN</name>
<reference evidence="5" key="1">
    <citation type="submission" date="2021-01" db="EMBL/GenBank/DDBJ databases">
        <title>Whole genome shotgun sequence of Dactylosporangium siamense NBRC 106093.</title>
        <authorList>
            <person name="Komaki H."/>
            <person name="Tamura T."/>
        </authorList>
    </citation>
    <scope>NUCLEOTIDE SEQUENCE</scope>
    <source>
        <strain evidence="5">NBRC 106093</strain>
    </source>
</reference>
<evidence type="ECO:0000259" key="4">
    <source>
        <dbReference type="SMART" id="SM00822"/>
    </source>
</evidence>
<organism evidence="5 6">
    <name type="scientific">Dactylosporangium siamense</name>
    <dbReference type="NCBI Taxonomy" id="685454"/>
    <lineage>
        <taxon>Bacteria</taxon>
        <taxon>Bacillati</taxon>
        <taxon>Actinomycetota</taxon>
        <taxon>Actinomycetes</taxon>
        <taxon>Micromonosporales</taxon>
        <taxon>Micromonosporaceae</taxon>
        <taxon>Dactylosporangium</taxon>
    </lineage>
</organism>
<dbReference type="PRINTS" id="PR00081">
    <property type="entry name" value="GDHRDH"/>
</dbReference>
<dbReference type="AlphaFoldDB" id="A0A919UEN8"/>
<keyword evidence="6" id="KW-1185">Reference proteome</keyword>
<feature type="domain" description="Ketoreductase" evidence="4">
    <location>
        <begin position="6"/>
        <end position="185"/>
    </location>
</feature>
<comment type="caution">
    <text evidence="5">The sequence shown here is derived from an EMBL/GenBank/DDBJ whole genome shotgun (WGS) entry which is preliminary data.</text>
</comment>
<keyword evidence="2" id="KW-0560">Oxidoreductase</keyword>
<dbReference type="Proteomes" id="UP000660611">
    <property type="component" value="Unassembled WGS sequence"/>
</dbReference>
<evidence type="ECO:0000256" key="3">
    <source>
        <dbReference type="RuleBase" id="RU000363"/>
    </source>
</evidence>